<dbReference type="GO" id="GO:0009252">
    <property type="term" value="P:peptidoglycan biosynthetic process"/>
    <property type="evidence" value="ECO:0007669"/>
    <property type="project" value="UniProtKB-KW"/>
</dbReference>
<comment type="similarity">
    <text evidence="10">Belongs to the EPSP synthase family. MurA subfamily.</text>
</comment>
<dbReference type="PANTHER" id="PTHR43783:SF1">
    <property type="entry name" value="UDP-N-ACETYLGLUCOSAMINE 1-CARBOXYVINYLTRANSFERASE"/>
    <property type="match status" value="1"/>
</dbReference>
<evidence type="ECO:0000256" key="7">
    <source>
        <dbReference type="ARBA" id="ARBA00022984"/>
    </source>
</evidence>
<dbReference type="EC" id="2.5.1.7" evidence="11"/>
<dbReference type="GO" id="GO:0005737">
    <property type="term" value="C:cytoplasm"/>
    <property type="evidence" value="ECO:0007669"/>
    <property type="project" value="UniProtKB-SubCell"/>
</dbReference>
<dbReference type="AlphaFoldDB" id="A0A6C0FWS0"/>
<keyword evidence="4" id="KW-0132">Cell division</keyword>
<dbReference type="InterPro" id="IPR001986">
    <property type="entry name" value="Enolpyruvate_Tfrase_dom"/>
</dbReference>
<dbReference type="GO" id="GO:0008760">
    <property type="term" value="F:UDP-N-acetylglucosamine 1-carboxyvinyltransferase activity"/>
    <property type="evidence" value="ECO:0007669"/>
    <property type="project" value="UniProtKB-EC"/>
</dbReference>
<evidence type="ECO:0000256" key="8">
    <source>
        <dbReference type="ARBA" id="ARBA00023306"/>
    </source>
</evidence>
<dbReference type="PANTHER" id="PTHR43783">
    <property type="entry name" value="UDP-N-ACETYLGLUCOSAMINE 1-CARBOXYVINYLTRANSFERASE"/>
    <property type="match status" value="1"/>
</dbReference>
<dbReference type="InterPro" id="IPR036968">
    <property type="entry name" value="Enolpyruvate_Tfrase_sf"/>
</dbReference>
<dbReference type="GO" id="GO:0008360">
    <property type="term" value="P:regulation of cell shape"/>
    <property type="evidence" value="ECO:0007669"/>
    <property type="project" value="UniProtKB-KW"/>
</dbReference>
<dbReference type="NCBIfam" id="NF006873">
    <property type="entry name" value="PRK09369.1"/>
    <property type="match status" value="1"/>
</dbReference>
<dbReference type="Proteomes" id="UP000476064">
    <property type="component" value="Chromosome"/>
</dbReference>
<evidence type="ECO:0000313" key="18">
    <source>
        <dbReference type="Proteomes" id="UP000476064"/>
    </source>
</evidence>
<evidence type="ECO:0000256" key="9">
    <source>
        <dbReference type="ARBA" id="ARBA00023316"/>
    </source>
</evidence>
<reference evidence="17 18" key="1">
    <citation type="submission" date="2020-01" db="EMBL/GenBank/DDBJ databases">
        <title>Paenibacillus sp. nov., isolated from tomato rhizosphere.</title>
        <authorList>
            <person name="Weon H.-Y."/>
            <person name="Lee S.A."/>
        </authorList>
    </citation>
    <scope>NUCLEOTIDE SEQUENCE [LARGE SCALE GENOMIC DNA]</scope>
    <source>
        <strain evidence="17 18">12200R-189</strain>
    </source>
</reference>
<evidence type="ECO:0000256" key="5">
    <source>
        <dbReference type="ARBA" id="ARBA00022679"/>
    </source>
</evidence>
<comment type="subcellular location">
    <subcellularLocation>
        <location evidence="1">Cytoplasm</location>
    </subcellularLocation>
</comment>
<evidence type="ECO:0000256" key="12">
    <source>
        <dbReference type="ARBA" id="ARBA00039754"/>
    </source>
</evidence>
<evidence type="ECO:0000256" key="3">
    <source>
        <dbReference type="ARBA" id="ARBA00022490"/>
    </source>
</evidence>
<evidence type="ECO:0000256" key="1">
    <source>
        <dbReference type="ARBA" id="ARBA00004496"/>
    </source>
</evidence>
<evidence type="ECO:0000256" key="10">
    <source>
        <dbReference type="ARBA" id="ARBA00038367"/>
    </source>
</evidence>
<comment type="catalytic activity">
    <reaction evidence="15">
        <text>phosphoenolpyruvate + UDP-N-acetyl-alpha-D-glucosamine = UDP-N-acetyl-3-O-(1-carboxyvinyl)-alpha-D-glucosamine + phosphate</text>
        <dbReference type="Rhea" id="RHEA:18681"/>
        <dbReference type="ChEBI" id="CHEBI:43474"/>
        <dbReference type="ChEBI" id="CHEBI:57705"/>
        <dbReference type="ChEBI" id="CHEBI:58702"/>
        <dbReference type="ChEBI" id="CHEBI:68483"/>
        <dbReference type="EC" id="2.5.1.7"/>
    </reaction>
</comment>
<dbReference type="Pfam" id="PF00275">
    <property type="entry name" value="EPSP_synthase"/>
    <property type="match status" value="1"/>
</dbReference>
<dbReference type="GO" id="GO:0051301">
    <property type="term" value="P:cell division"/>
    <property type="evidence" value="ECO:0007669"/>
    <property type="project" value="UniProtKB-KW"/>
</dbReference>
<keyword evidence="3" id="KW-0963">Cytoplasm</keyword>
<evidence type="ECO:0000256" key="13">
    <source>
        <dbReference type="ARBA" id="ARBA00042443"/>
    </source>
</evidence>
<protein>
    <recommendedName>
        <fullName evidence="12">UDP-N-acetylglucosamine 1-carboxyvinyltransferase</fullName>
        <ecNumber evidence="11">2.5.1.7</ecNumber>
    </recommendedName>
    <alternativeName>
        <fullName evidence="13">Enoylpyruvate transferase</fullName>
    </alternativeName>
    <alternativeName>
        <fullName evidence="14">UDP-N-acetylglucosamine enolpyruvyl transferase</fullName>
    </alternativeName>
</protein>
<keyword evidence="7" id="KW-0573">Peptidoglycan synthesis</keyword>
<dbReference type="GO" id="GO:0071555">
    <property type="term" value="P:cell wall organization"/>
    <property type="evidence" value="ECO:0007669"/>
    <property type="project" value="UniProtKB-KW"/>
</dbReference>
<dbReference type="EMBL" id="CP048209">
    <property type="protein sequence ID" value="QHT59921.1"/>
    <property type="molecule type" value="Genomic_DNA"/>
</dbReference>
<organism evidence="17 18">
    <name type="scientific">Paenibacillus lycopersici</name>
    <dbReference type="NCBI Taxonomy" id="2704462"/>
    <lineage>
        <taxon>Bacteria</taxon>
        <taxon>Bacillati</taxon>
        <taxon>Bacillota</taxon>
        <taxon>Bacilli</taxon>
        <taxon>Bacillales</taxon>
        <taxon>Paenibacillaceae</taxon>
        <taxon>Paenibacillus</taxon>
    </lineage>
</organism>
<dbReference type="RefSeq" id="WP_162355987.1">
    <property type="nucleotide sequence ID" value="NZ_CP048209.1"/>
</dbReference>
<name>A0A6C0FWS0_9BACL</name>
<dbReference type="Gene3D" id="3.65.10.10">
    <property type="entry name" value="Enolpyruvate transferase domain"/>
    <property type="match status" value="2"/>
</dbReference>
<dbReference type="SUPFAM" id="SSF55205">
    <property type="entry name" value="EPT/RTPC-like"/>
    <property type="match status" value="1"/>
</dbReference>
<evidence type="ECO:0000256" key="4">
    <source>
        <dbReference type="ARBA" id="ARBA00022618"/>
    </source>
</evidence>
<gene>
    <name evidence="17" type="ORF">GXP70_08120</name>
</gene>
<keyword evidence="8" id="KW-0131">Cell cycle</keyword>
<feature type="domain" description="Enolpyruvate transferase" evidence="16">
    <location>
        <begin position="23"/>
        <end position="433"/>
    </location>
</feature>
<keyword evidence="5 17" id="KW-0808">Transferase</keyword>
<evidence type="ECO:0000256" key="14">
    <source>
        <dbReference type="ARBA" id="ARBA00042842"/>
    </source>
</evidence>
<dbReference type="KEGG" id="plyc:GXP70_08120"/>
<evidence type="ECO:0000256" key="6">
    <source>
        <dbReference type="ARBA" id="ARBA00022960"/>
    </source>
</evidence>
<dbReference type="InterPro" id="IPR013792">
    <property type="entry name" value="RNA3'P_cycl/enolpyr_Trfase_a/b"/>
</dbReference>
<evidence type="ECO:0000256" key="2">
    <source>
        <dbReference type="ARBA" id="ARBA00004752"/>
    </source>
</evidence>
<keyword evidence="6" id="KW-0133">Cell shape</keyword>
<dbReference type="InterPro" id="IPR050068">
    <property type="entry name" value="MurA_subfamily"/>
</dbReference>
<comment type="pathway">
    <text evidence="2">Cell wall biogenesis; peptidoglycan biosynthesis.</text>
</comment>
<evidence type="ECO:0000256" key="11">
    <source>
        <dbReference type="ARBA" id="ARBA00039108"/>
    </source>
</evidence>
<sequence length="449" mass="47882">MDQVFGNLALQDTITAEPYIEIEGGVSLRGDISLAGAKNSALPSIVAACLSSDEVVLHNVPVEINDVRLLIELLIEAGAKIEIHQNSLICCGSGWKGGALDELVAGKIRHSLLLLGASAFWGSSLFLPLPGGCSIGSRKHDLHVLAFKAMGFDMIENEMGLLLNESRINKESNIVFHYPTFGGTINAIFAGVRGNGTKVTIYNAACNPEVIDVINLLNKMGAQIRWVNNNALEIIGVPALRGTVHNIMPDRIIAATLISATGITKGNVNIHNISGEVLAAELTTWRKTGLQIDETTYGLTVRWTKRLQPVDVVTSAYPGFHTDIQPLHTALMLLSDGTSTLTETILDGRFEYCYQLAKMGANIEIVPGNFNCVNGAAGQIAIIKGVDRLKGSDVVATDIRGGAAVAVAALAAEGNTKITNIYQIERGYGNIIDLFGSLGANIKRVSESK</sequence>
<keyword evidence="18" id="KW-1185">Reference proteome</keyword>
<evidence type="ECO:0000313" key="17">
    <source>
        <dbReference type="EMBL" id="QHT59921.1"/>
    </source>
</evidence>
<evidence type="ECO:0000259" key="16">
    <source>
        <dbReference type="Pfam" id="PF00275"/>
    </source>
</evidence>
<evidence type="ECO:0000256" key="15">
    <source>
        <dbReference type="ARBA" id="ARBA00047527"/>
    </source>
</evidence>
<proteinExistence type="inferred from homology"/>
<accession>A0A6C0FWS0</accession>
<keyword evidence="9" id="KW-0961">Cell wall biogenesis/degradation</keyword>